<name>A0A167GLQ5_9BACL</name>
<dbReference type="GO" id="GO:0005524">
    <property type="term" value="F:ATP binding"/>
    <property type="evidence" value="ECO:0007669"/>
    <property type="project" value="UniProtKB-KW"/>
</dbReference>
<dbReference type="SUPFAM" id="SSF47384">
    <property type="entry name" value="Homodimeric domain of signal transducing histidine kinase"/>
    <property type="match status" value="1"/>
</dbReference>
<dbReference type="GO" id="GO:0016036">
    <property type="term" value="P:cellular response to phosphate starvation"/>
    <property type="evidence" value="ECO:0007669"/>
    <property type="project" value="TreeGrafter"/>
</dbReference>
<evidence type="ECO:0000259" key="14">
    <source>
        <dbReference type="PROSITE" id="PS50109"/>
    </source>
</evidence>
<evidence type="ECO:0000256" key="6">
    <source>
        <dbReference type="ARBA" id="ARBA00022692"/>
    </source>
</evidence>
<comment type="caution">
    <text evidence="15">The sequence shown here is derived from an EMBL/GenBank/DDBJ whole genome shotgun (WGS) entry which is preliminary data.</text>
</comment>
<accession>A0A167GLQ5</accession>
<dbReference type="PRINTS" id="PR00344">
    <property type="entry name" value="BCTRLSENSOR"/>
</dbReference>
<dbReference type="SUPFAM" id="SSF55874">
    <property type="entry name" value="ATPase domain of HSP90 chaperone/DNA topoisomerase II/histidine kinase"/>
    <property type="match status" value="1"/>
</dbReference>
<evidence type="ECO:0000313" key="16">
    <source>
        <dbReference type="Proteomes" id="UP000077134"/>
    </source>
</evidence>
<evidence type="ECO:0000256" key="12">
    <source>
        <dbReference type="ARBA" id="ARBA00023136"/>
    </source>
</evidence>
<reference evidence="15 16" key="1">
    <citation type="submission" date="2016-02" db="EMBL/GenBank/DDBJ databases">
        <title>Paenibacillus sp. LPB0068, isolated from Crassostrea gigas.</title>
        <authorList>
            <person name="Shin S.-K."/>
            <person name="Yi H."/>
        </authorList>
    </citation>
    <scope>NUCLEOTIDE SEQUENCE [LARGE SCALE GENOMIC DNA]</scope>
    <source>
        <strain evidence="15 16">LPB0068</strain>
    </source>
</reference>
<keyword evidence="6 13" id="KW-0812">Transmembrane</keyword>
<feature type="domain" description="Histidine kinase" evidence="14">
    <location>
        <begin position="92"/>
        <end position="310"/>
    </location>
</feature>
<dbReference type="GO" id="GO:0005886">
    <property type="term" value="C:plasma membrane"/>
    <property type="evidence" value="ECO:0007669"/>
    <property type="project" value="TreeGrafter"/>
</dbReference>
<comment type="catalytic activity">
    <reaction evidence="1">
        <text>ATP + protein L-histidine = ADP + protein N-phospho-L-histidine.</text>
        <dbReference type="EC" id="2.7.13.3"/>
    </reaction>
</comment>
<keyword evidence="12 13" id="KW-0472">Membrane</keyword>
<gene>
    <name evidence="15" type="ORF">PNBC_01415</name>
</gene>
<dbReference type="InterPro" id="IPR036890">
    <property type="entry name" value="HATPase_C_sf"/>
</dbReference>
<keyword evidence="5" id="KW-0808">Transferase</keyword>
<dbReference type="EC" id="2.7.13.3" evidence="3"/>
<proteinExistence type="predicted"/>
<evidence type="ECO:0000256" key="2">
    <source>
        <dbReference type="ARBA" id="ARBA00004370"/>
    </source>
</evidence>
<dbReference type="Gene3D" id="1.10.287.130">
    <property type="match status" value="1"/>
</dbReference>
<dbReference type="EMBL" id="LSFN01000002">
    <property type="protein sequence ID" value="OAB77695.1"/>
    <property type="molecule type" value="Genomic_DNA"/>
</dbReference>
<keyword evidence="8 15" id="KW-0418">Kinase</keyword>
<dbReference type="InterPro" id="IPR004358">
    <property type="entry name" value="Sig_transdc_His_kin-like_C"/>
</dbReference>
<dbReference type="FunFam" id="3.30.565.10:FF:000013">
    <property type="entry name" value="Two-component sensor histidine kinase"/>
    <property type="match status" value="1"/>
</dbReference>
<dbReference type="Proteomes" id="UP000077134">
    <property type="component" value="Unassembled WGS sequence"/>
</dbReference>
<keyword evidence="9" id="KW-0067">ATP-binding</keyword>
<evidence type="ECO:0000256" key="1">
    <source>
        <dbReference type="ARBA" id="ARBA00000085"/>
    </source>
</evidence>
<dbReference type="InterPro" id="IPR036097">
    <property type="entry name" value="HisK_dim/P_sf"/>
</dbReference>
<dbReference type="InterPro" id="IPR050351">
    <property type="entry name" value="BphY/WalK/GraS-like"/>
</dbReference>
<evidence type="ECO:0000256" key="10">
    <source>
        <dbReference type="ARBA" id="ARBA00022989"/>
    </source>
</evidence>
<dbReference type="STRING" id="1763538.LPB68_08335"/>
<dbReference type="KEGG" id="pcx:LPB68_08335"/>
<dbReference type="Pfam" id="PF02518">
    <property type="entry name" value="HATPase_c"/>
    <property type="match status" value="1"/>
</dbReference>
<dbReference type="PANTHER" id="PTHR45453:SF1">
    <property type="entry name" value="PHOSPHATE REGULON SENSOR PROTEIN PHOR"/>
    <property type="match status" value="1"/>
</dbReference>
<dbReference type="CDD" id="cd00082">
    <property type="entry name" value="HisKA"/>
    <property type="match status" value="1"/>
</dbReference>
<keyword evidence="4" id="KW-0597">Phosphoprotein</keyword>
<dbReference type="SMART" id="SM00387">
    <property type="entry name" value="HATPase_c"/>
    <property type="match status" value="1"/>
</dbReference>
<dbReference type="InterPro" id="IPR005467">
    <property type="entry name" value="His_kinase_dom"/>
</dbReference>
<dbReference type="AlphaFoldDB" id="A0A167GLQ5"/>
<keyword evidence="11" id="KW-0902">Two-component regulatory system</keyword>
<evidence type="ECO:0000256" key="5">
    <source>
        <dbReference type="ARBA" id="ARBA00022679"/>
    </source>
</evidence>
<evidence type="ECO:0000256" key="3">
    <source>
        <dbReference type="ARBA" id="ARBA00012438"/>
    </source>
</evidence>
<keyword evidence="7" id="KW-0547">Nucleotide-binding</keyword>
<dbReference type="GO" id="GO:0000155">
    <property type="term" value="F:phosphorelay sensor kinase activity"/>
    <property type="evidence" value="ECO:0007669"/>
    <property type="project" value="InterPro"/>
</dbReference>
<dbReference type="OrthoDB" id="9792991at2"/>
<feature type="transmembrane region" description="Helical" evidence="13">
    <location>
        <begin position="6"/>
        <end position="23"/>
    </location>
</feature>
<dbReference type="InterPro" id="IPR003594">
    <property type="entry name" value="HATPase_dom"/>
</dbReference>
<protein>
    <recommendedName>
        <fullName evidence="3">histidine kinase</fullName>
        <ecNumber evidence="3">2.7.13.3</ecNumber>
    </recommendedName>
</protein>
<evidence type="ECO:0000256" key="13">
    <source>
        <dbReference type="SAM" id="Phobius"/>
    </source>
</evidence>
<dbReference type="RefSeq" id="WP_068654510.1">
    <property type="nucleotide sequence ID" value="NZ_CP017770.1"/>
</dbReference>
<organism evidence="15 16">
    <name type="scientific">Paenibacillus crassostreae</name>
    <dbReference type="NCBI Taxonomy" id="1763538"/>
    <lineage>
        <taxon>Bacteria</taxon>
        <taxon>Bacillati</taxon>
        <taxon>Bacillota</taxon>
        <taxon>Bacilli</taxon>
        <taxon>Bacillales</taxon>
        <taxon>Paenibacillaceae</taxon>
        <taxon>Paenibacillus</taxon>
    </lineage>
</organism>
<dbReference type="Gene3D" id="3.30.565.10">
    <property type="entry name" value="Histidine kinase-like ATPase, C-terminal domain"/>
    <property type="match status" value="1"/>
</dbReference>
<sequence>MTIVWITIIFILSMIVVLQYIAAKRRSDDLKYCYNKLTSIMENKSSEQLMRVTDDVSIQKLLTAMNLLLDANQELTAHFTRTEIVMKRMLANVSHDLKTPLTVVLGTIEMILDDPNLDPEEQERLLRLLHQKALEIVKMIHTFFDLAKLESNDQDFPLTRVNMNGVCKNSILSYYDVIQSNYIQPSIDIPESPIYAYANEEALDRILNNLIDNAIRYGADGKVIGITLRSDEAFVYIDVWDQGKGISEQHHDLVFERMYTLEDSRNRSFQGSGLGLTITKRLVEQLGGEVRLHSKPYVKTTFTVILPRATY</sequence>
<evidence type="ECO:0000256" key="8">
    <source>
        <dbReference type="ARBA" id="ARBA00022777"/>
    </source>
</evidence>
<evidence type="ECO:0000256" key="7">
    <source>
        <dbReference type="ARBA" id="ARBA00022741"/>
    </source>
</evidence>
<evidence type="ECO:0000313" key="15">
    <source>
        <dbReference type="EMBL" id="OAB77695.1"/>
    </source>
</evidence>
<evidence type="ECO:0000256" key="4">
    <source>
        <dbReference type="ARBA" id="ARBA00022553"/>
    </source>
</evidence>
<dbReference type="InterPro" id="IPR003661">
    <property type="entry name" value="HisK_dim/P_dom"/>
</dbReference>
<comment type="subcellular location">
    <subcellularLocation>
        <location evidence="2">Membrane</location>
    </subcellularLocation>
</comment>
<keyword evidence="10 13" id="KW-1133">Transmembrane helix</keyword>
<dbReference type="SMART" id="SM00388">
    <property type="entry name" value="HisKA"/>
    <property type="match status" value="1"/>
</dbReference>
<keyword evidence="16" id="KW-1185">Reference proteome</keyword>
<dbReference type="Pfam" id="PF00512">
    <property type="entry name" value="HisKA"/>
    <property type="match status" value="1"/>
</dbReference>
<evidence type="ECO:0000256" key="9">
    <source>
        <dbReference type="ARBA" id="ARBA00022840"/>
    </source>
</evidence>
<dbReference type="PANTHER" id="PTHR45453">
    <property type="entry name" value="PHOSPHATE REGULON SENSOR PROTEIN PHOR"/>
    <property type="match status" value="1"/>
</dbReference>
<evidence type="ECO:0000256" key="11">
    <source>
        <dbReference type="ARBA" id="ARBA00023012"/>
    </source>
</evidence>
<dbReference type="PROSITE" id="PS50109">
    <property type="entry name" value="HIS_KIN"/>
    <property type="match status" value="1"/>
</dbReference>
<dbReference type="GO" id="GO:0004721">
    <property type="term" value="F:phosphoprotein phosphatase activity"/>
    <property type="evidence" value="ECO:0007669"/>
    <property type="project" value="TreeGrafter"/>
</dbReference>